<feature type="domain" description="Zn(2)-C6 fungal-type" evidence="4">
    <location>
        <begin position="113"/>
        <end position="143"/>
    </location>
</feature>
<dbReference type="GO" id="GO:0005634">
    <property type="term" value="C:nucleus"/>
    <property type="evidence" value="ECO:0007669"/>
    <property type="project" value="UniProtKB-SubCell"/>
</dbReference>
<evidence type="ECO:0000256" key="3">
    <source>
        <dbReference type="SAM" id="MobiDB-lite"/>
    </source>
</evidence>
<dbReference type="Proteomes" id="UP000799779">
    <property type="component" value="Unassembled WGS sequence"/>
</dbReference>
<feature type="region of interest" description="Disordered" evidence="3">
    <location>
        <begin position="86"/>
        <end position="109"/>
    </location>
</feature>
<keyword evidence="6" id="KW-1185">Reference proteome</keyword>
<comment type="subcellular location">
    <subcellularLocation>
        <location evidence="1">Nucleus</location>
    </subcellularLocation>
</comment>
<evidence type="ECO:0000259" key="4">
    <source>
        <dbReference type="PROSITE" id="PS50048"/>
    </source>
</evidence>
<dbReference type="PANTHER" id="PTHR37534:SF10">
    <property type="entry name" value="ZN(II)2CYS6 TRANSCRIPTION FACTOR (EUROFUNG)"/>
    <property type="match status" value="1"/>
</dbReference>
<evidence type="ECO:0000313" key="6">
    <source>
        <dbReference type="Proteomes" id="UP000799779"/>
    </source>
</evidence>
<dbReference type="InterPro" id="IPR036864">
    <property type="entry name" value="Zn2-C6_fun-type_DNA-bd_sf"/>
</dbReference>
<feature type="compositionally biased region" description="Polar residues" evidence="3">
    <location>
        <begin position="205"/>
        <end position="248"/>
    </location>
</feature>
<dbReference type="Pfam" id="PF00172">
    <property type="entry name" value="Zn_clus"/>
    <property type="match status" value="1"/>
</dbReference>
<dbReference type="GO" id="GO:0000981">
    <property type="term" value="F:DNA-binding transcription factor activity, RNA polymerase II-specific"/>
    <property type="evidence" value="ECO:0007669"/>
    <property type="project" value="InterPro"/>
</dbReference>
<dbReference type="Gene3D" id="4.10.240.10">
    <property type="entry name" value="Zn(2)-C6 fungal-type DNA-binding domain"/>
    <property type="match status" value="1"/>
</dbReference>
<protein>
    <recommendedName>
        <fullName evidence="4">Zn(2)-C6 fungal-type domain-containing protein</fullName>
    </recommendedName>
</protein>
<sequence length="760" mass="85921">MSGYYPPNQHLPPQYYNVDPNAVPNAIRNPSMNGPPMMVSDGSIPPHCLPDSPVYHGLPGSFVQYPEVQMQQAYLDHYEEMPGNMGAAPGGNQRVRRRSAPGDQVKHRRTRSGCYTCRNRRVKCDETHPICERCRKGQRECVYPESQSKTGRATGKSGQKSSGDESAAEDELDDAKEPLPSILDDEEGSMETEPSTLTKKESFRESSNTPALTLDHSPSPSTEASSIAQTVSRPPISRRSSNQATKGTTAVGKSAAGLPEDIRFYLNYFRTRMGAHHYHLKCDSTSFLRTDFFDLVMKHEPLRYAVVGYAAYFHTLSKPNGRISNFLNYYNESVSRLRQSIMKSKRHSLATLVTILQLASIEEVLGDWVNLMGHQKAAYEILTKLYTPETIMKTALLRKVLVWYIRFDMFVGFQSGTESVLSREWYVATHDYYKTQAQENPNDLGLKYEERFSYSRMIAKESGDLFARKARGQMSDEDFSIQLPIISEKINNLDKTIDPVLLDPSGYVTDFHGEPGPENIVNPYEPNVIFQGELWPSNYLMLDMWGIMFMYHIQISMALKRPMAPEMTETAYRASQIFEAICSWPNSPPGSIIEAQASFAIASIFLPKDTRTTEWCRRAFVRIESAGYVYSDVLRNRFLESWNLEPADWWLPNDEGCPPIIRSMKNFIFERTIAPRDQTSEDLREMRGIFTTLSISDSPTSSENTGSTPQEVHAVLSGVSSNLDETIIYTGGSPDYEWGYEQDKYVPGAETYGQGQYPGH</sequence>
<dbReference type="OrthoDB" id="5278208at2759"/>
<feature type="region of interest" description="Disordered" evidence="3">
    <location>
        <begin position="142"/>
        <end position="252"/>
    </location>
</feature>
<evidence type="ECO:0000256" key="1">
    <source>
        <dbReference type="ARBA" id="ARBA00004123"/>
    </source>
</evidence>
<dbReference type="SMART" id="SM00066">
    <property type="entry name" value="GAL4"/>
    <property type="match status" value="1"/>
</dbReference>
<organism evidence="5 6">
    <name type="scientific">Amniculicola lignicola CBS 123094</name>
    <dbReference type="NCBI Taxonomy" id="1392246"/>
    <lineage>
        <taxon>Eukaryota</taxon>
        <taxon>Fungi</taxon>
        <taxon>Dikarya</taxon>
        <taxon>Ascomycota</taxon>
        <taxon>Pezizomycotina</taxon>
        <taxon>Dothideomycetes</taxon>
        <taxon>Pleosporomycetidae</taxon>
        <taxon>Pleosporales</taxon>
        <taxon>Amniculicolaceae</taxon>
        <taxon>Amniculicola</taxon>
    </lineage>
</organism>
<dbReference type="PROSITE" id="PS50048">
    <property type="entry name" value="ZN2_CY6_FUNGAL_2"/>
    <property type="match status" value="1"/>
</dbReference>
<gene>
    <name evidence="5" type="ORF">P154DRAFT_142877</name>
</gene>
<reference evidence="5" key="1">
    <citation type="journal article" date="2020" name="Stud. Mycol.">
        <title>101 Dothideomycetes genomes: a test case for predicting lifestyles and emergence of pathogens.</title>
        <authorList>
            <person name="Haridas S."/>
            <person name="Albert R."/>
            <person name="Binder M."/>
            <person name="Bloem J."/>
            <person name="Labutti K."/>
            <person name="Salamov A."/>
            <person name="Andreopoulos B."/>
            <person name="Baker S."/>
            <person name="Barry K."/>
            <person name="Bills G."/>
            <person name="Bluhm B."/>
            <person name="Cannon C."/>
            <person name="Castanera R."/>
            <person name="Culley D."/>
            <person name="Daum C."/>
            <person name="Ezra D."/>
            <person name="Gonzalez J."/>
            <person name="Henrissat B."/>
            <person name="Kuo A."/>
            <person name="Liang C."/>
            <person name="Lipzen A."/>
            <person name="Lutzoni F."/>
            <person name="Magnuson J."/>
            <person name="Mondo S."/>
            <person name="Nolan M."/>
            <person name="Ohm R."/>
            <person name="Pangilinan J."/>
            <person name="Park H.-J."/>
            <person name="Ramirez L."/>
            <person name="Alfaro M."/>
            <person name="Sun H."/>
            <person name="Tritt A."/>
            <person name="Yoshinaga Y."/>
            <person name="Zwiers L.-H."/>
            <person name="Turgeon B."/>
            <person name="Goodwin S."/>
            <person name="Spatafora J."/>
            <person name="Crous P."/>
            <person name="Grigoriev I."/>
        </authorList>
    </citation>
    <scope>NUCLEOTIDE SEQUENCE</scope>
    <source>
        <strain evidence="5">CBS 123094</strain>
    </source>
</reference>
<dbReference type="PANTHER" id="PTHR37534">
    <property type="entry name" value="TRANSCRIPTIONAL ACTIVATOR PROTEIN UGA3"/>
    <property type="match status" value="1"/>
</dbReference>
<name>A0A6A5WX60_9PLEO</name>
<accession>A0A6A5WX60</accession>
<evidence type="ECO:0000256" key="2">
    <source>
        <dbReference type="ARBA" id="ARBA00023242"/>
    </source>
</evidence>
<proteinExistence type="predicted"/>
<dbReference type="GO" id="GO:0045944">
    <property type="term" value="P:positive regulation of transcription by RNA polymerase II"/>
    <property type="evidence" value="ECO:0007669"/>
    <property type="project" value="TreeGrafter"/>
</dbReference>
<dbReference type="InterPro" id="IPR001138">
    <property type="entry name" value="Zn2Cys6_DnaBD"/>
</dbReference>
<dbReference type="PROSITE" id="PS00463">
    <property type="entry name" value="ZN2_CY6_FUNGAL_1"/>
    <property type="match status" value="1"/>
</dbReference>
<keyword evidence="2" id="KW-0539">Nucleus</keyword>
<dbReference type="InterPro" id="IPR021858">
    <property type="entry name" value="Fun_TF"/>
</dbReference>
<evidence type="ECO:0000313" key="5">
    <source>
        <dbReference type="EMBL" id="KAF2002236.1"/>
    </source>
</evidence>
<dbReference type="EMBL" id="ML977578">
    <property type="protein sequence ID" value="KAF2002236.1"/>
    <property type="molecule type" value="Genomic_DNA"/>
</dbReference>
<feature type="compositionally biased region" description="Polar residues" evidence="3">
    <location>
        <begin position="145"/>
        <end position="160"/>
    </location>
</feature>
<dbReference type="GO" id="GO:0000976">
    <property type="term" value="F:transcription cis-regulatory region binding"/>
    <property type="evidence" value="ECO:0007669"/>
    <property type="project" value="TreeGrafter"/>
</dbReference>
<dbReference type="AlphaFoldDB" id="A0A6A5WX60"/>
<dbReference type="GO" id="GO:0008270">
    <property type="term" value="F:zinc ion binding"/>
    <property type="evidence" value="ECO:0007669"/>
    <property type="project" value="InterPro"/>
</dbReference>
<dbReference type="CDD" id="cd00067">
    <property type="entry name" value="GAL4"/>
    <property type="match status" value="1"/>
</dbReference>
<dbReference type="Pfam" id="PF11951">
    <property type="entry name" value="Fungal_trans_2"/>
    <property type="match status" value="1"/>
</dbReference>
<dbReference type="SUPFAM" id="SSF57701">
    <property type="entry name" value="Zn2/Cys6 DNA-binding domain"/>
    <property type="match status" value="1"/>
</dbReference>